<dbReference type="GO" id="GO:0005737">
    <property type="term" value="C:cytoplasm"/>
    <property type="evidence" value="ECO:0007669"/>
    <property type="project" value="UniProtKB-SubCell"/>
</dbReference>
<evidence type="ECO:0000256" key="9">
    <source>
        <dbReference type="SAM" id="Coils"/>
    </source>
</evidence>
<feature type="region of interest" description="Disordered" evidence="10">
    <location>
        <begin position="525"/>
        <end position="555"/>
    </location>
</feature>
<feature type="region of interest" description="Disordered" evidence="10">
    <location>
        <begin position="423"/>
        <end position="447"/>
    </location>
</feature>
<dbReference type="PROSITE" id="PS50888">
    <property type="entry name" value="BHLH"/>
    <property type="match status" value="1"/>
</dbReference>
<dbReference type="FunFam" id="4.10.280.10:FF:000003">
    <property type="entry name" value="microphthalmia-associated transcription factor isoform X1"/>
    <property type="match status" value="1"/>
</dbReference>
<evidence type="ECO:0000256" key="5">
    <source>
        <dbReference type="ARBA" id="ARBA00023125"/>
    </source>
</evidence>
<dbReference type="Proteomes" id="UP000319801">
    <property type="component" value="Unassembled WGS sequence"/>
</dbReference>
<evidence type="ECO:0000256" key="7">
    <source>
        <dbReference type="ARBA" id="ARBA00023163"/>
    </source>
</evidence>
<dbReference type="Pfam" id="PF11851">
    <property type="entry name" value="DUF3371"/>
    <property type="match status" value="1"/>
</dbReference>
<dbReference type="AlphaFoldDB" id="A0A556V986"/>
<evidence type="ECO:0000313" key="13">
    <source>
        <dbReference type="Proteomes" id="UP000319801"/>
    </source>
</evidence>
<feature type="compositionally biased region" description="Low complexity" evidence="10">
    <location>
        <begin position="215"/>
        <end position="232"/>
    </location>
</feature>
<dbReference type="Pfam" id="PF00010">
    <property type="entry name" value="HLH"/>
    <property type="match status" value="1"/>
</dbReference>
<keyword evidence="9" id="KW-0175">Coiled coil</keyword>
<dbReference type="InterPro" id="IPR021802">
    <property type="entry name" value="MiT/TFE_C"/>
</dbReference>
<keyword evidence="7" id="KW-0804">Transcription</keyword>
<evidence type="ECO:0000256" key="2">
    <source>
        <dbReference type="ARBA" id="ARBA00004496"/>
    </source>
</evidence>
<feature type="coiled-coil region" evidence="9">
    <location>
        <begin position="374"/>
        <end position="415"/>
    </location>
</feature>
<dbReference type="InterPro" id="IPR031867">
    <property type="entry name" value="MiT/TFE_N"/>
</dbReference>
<dbReference type="OrthoDB" id="6242697at2759"/>
<dbReference type="GO" id="GO:0000981">
    <property type="term" value="F:DNA-binding transcription factor activity, RNA polymerase II-specific"/>
    <property type="evidence" value="ECO:0007669"/>
    <property type="project" value="TreeGrafter"/>
</dbReference>
<keyword evidence="13" id="KW-1185">Reference proteome</keyword>
<dbReference type="GO" id="GO:0000978">
    <property type="term" value="F:RNA polymerase II cis-regulatory region sequence-specific DNA binding"/>
    <property type="evidence" value="ECO:0007669"/>
    <property type="project" value="TreeGrafter"/>
</dbReference>
<dbReference type="SMART" id="SM00353">
    <property type="entry name" value="HLH"/>
    <property type="match status" value="1"/>
</dbReference>
<dbReference type="CDD" id="cd18926">
    <property type="entry name" value="bHLHzip_MITF"/>
    <property type="match status" value="1"/>
</dbReference>
<gene>
    <name evidence="12" type="ORF">Baya_14595</name>
</gene>
<dbReference type="PANTHER" id="PTHR45776:SF3">
    <property type="entry name" value="TRANSCRIPTION FACTOR E3"/>
    <property type="match status" value="1"/>
</dbReference>
<protein>
    <submittedName>
        <fullName evidence="12">Microphthalmia-associated transcription factor</fullName>
    </submittedName>
</protein>
<dbReference type="GO" id="GO:0005634">
    <property type="term" value="C:nucleus"/>
    <property type="evidence" value="ECO:0007669"/>
    <property type="project" value="UniProtKB-SubCell"/>
</dbReference>
<dbReference type="InterPro" id="IPR011598">
    <property type="entry name" value="bHLH_dom"/>
</dbReference>
<evidence type="ECO:0000313" key="12">
    <source>
        <dbReference type="EMBL" id="TTB56413.1"/>
    </source>
</evidence>
<evidence type="ECO:0000256" key="8">
    <source>
        <dbReference type="ARBA" id="ARBA00023242"/>
    </source>
</evidence>
<comment type="similarity">
    <text evidence="3">Belongs to the MiT/TFE family.</text>
</comment>
<keyword evidence="6" id="KW-0010">Activator</keyword>
<dbReference type="Pfam" id="PF15951">
    <property type="entry name" value="MITF_TFEB_C_3_N"/>
    <property type="match status" value="1"/>
</dbReference>
<accession>A0A556V986</accession>
<feature type="compositionally biased region" description="Low complexity" evidence="10">
    <location>
        <begin position="536"/>
        <end position="555"/>
    </location>
</feature>
<feature type="compositionally biased region" description="Polar residues" evidence="10">
    <location>
        <begin position="145"/>
        <end position="160"/>
    </location>
</feature>
<name>A0A556V986_BAGYA</name>
<comment type="subcellular location">
    <subcellularLocation>
        <location evidence="2">Cytoplasm</location>
    </subcellularLocation>
    <subcellularLocation>
        <location evidence="1">Nucleus</location>
    </subcellularLocation>
</comment>
<dbReference type="EMBL" id="VCAZ01000169">
    <property type="protein sequence ID" value="TTB56413.1"/>
    <property type="molecule type" value="Genomic_DNA"/>
</dbReference>
<feature type="region of interest" description="Disordered" evidence="10">
    <location>
        <begin position="1"/>
        <end position="30"/>
    </location>
</feature>
<dbReference type="SUPFAM" id="SSF47459">
    <property type="entry name" value="HLH, helix-loop-helix DNA-binding domain"/>
    <property type="match status" value="1"/>
</dbReference>
<evidence type="ECO:0000256" key="6">
    <source>
        <dbReference type="ARBA" id="ARBA00023159"/>
    </source>
</evidence>
<keyword evidence="4" id="KW-0805">Transcription regulation</keyword>
<dbReference type="GO" id="GO:0046983">
    <property type="term" value="F:protein dimerization activity"/>
    <property type="evidence" value="ECO:0007669"/>
    <property type="project" value="InterPro"/>
</dbReference>
<evidence type="ECO:0000259" key="11">
    <source>
        <dbReference type="PROSITE" id="PS50888"/>
    </source>
</evidence>
<proteinExistence type="inferred from homology"/>
<comment type="caution">
    <text evidence="12">The sequence shown here is derived from an EMBL/GenBank/DDBJ whole genome shotgun (WGS) entry which is preliminary data.</text>
</comment>
<sequence>MSGLSLKILQQGEEKNNPDLQKNSRQVEVPGEPPQTVFVILDSSEHLNLLRVEPLLPESGIVADIEVDGILASESDTFYQLKSQPITVSGSVARAAPAVTLSTSAMSSRVLMRQELMRQQAQDQERREAQQQASSAQLRPIDSTPAISVSSSLPNARPTTTQVPVEVLKVQTHLENPTKYHIQQAQRQQVKQYLSHTLGNRVASQTLAMSPSPQSGSAPELAPAASSTPSSPLAVLSLSSHKEEIDGVIDDIISLESSLNDPEFMTLIDTSLQLPNTLPVSGNLLDVYSSAGMTAPTITVSNSCPANLQNVKTELSDAEAKALIKERQKKDNHNLIERRRRFNINDRIKELGDLVPKSSDPEMRWNKGTILKASVDYIRKLQKEQQRAKEMEQRQKKLEHTNRALLLRIQELEMQARLHGLAPSQHTDSIINQQQQQQQQLPPVQSAAEPVPKTLLSLGGTMLNHTHVSSLLSPPPSASPVGGAMTVPLDLGTLSFGELDDHASSMFGSTLIAGEMGLGDILMDDGGADPLLSSVSPGASKTSSRRSSFSMEEDL</sequence>
<evidence type="ECO:0000256" key="1">
    <source>
        <dbReference type="ARBA" id="ARBA00004123"/>
    </source>
</evidence>
<evidence type="ECO:0000256" key="4">
    <source>
        <dbReference type="ARBA" id="ARBA00023015"/>
    </source>
</evidence>
<feature type="region of interest" description="Disordered" evidence="10">
    <location>
        <begin position="207"/>
        <end position="232"/>
    </location>
</feature>
<dbReference type="PANTHER" id="PTHR45776">
    <property type="entry name" value="MIP04163P"/>
    <property type="match status" value="1"/>
</dbReference>
<feature type="region of interest" description="Disordered" evidence="10">
    <location>
        <begin position="118"/>
        <end position="160"/>
    </location>
</feature>
<feature type="domain" description="BHLH" evidence="11">
    <location>
        <begin position="328"/>
        <end position="381"/>
    </location>
</feature>
<keyword evidence="5" id="KW-0238">DNA-binding</keyword>
<dbReference type="Gene3D" id="4.10.280.10">
    <property type="entry name" value="Helix-loop-helix DNA-binding domain"/>
    <property type="match status" value="1"/>
</dbReference>
<evidence type="ECO:0000256" key="3">
    <source>
        <dbReference type="ARBA" id="ARBA00008289"/>
    </source>
</evidence>
<keyword evidence="8" id="KW-0539">Nucleus</keyword>
<reference evidence="12 13" key="1">
    <citation type="journal article" date="2019" name="Genome Biol. Evol.">
        <title>Whole-Genome Sequencing of the Giant Devil Catfish, Bagarius yarrelli.</title>
        <authorList>
            <person name="Jiang W."/>
            <person name="Lv Y."/>
            <person name="Cheng L."/>
            <person name="Yang K."/>
            <person name="Chao B."/>
            <person name="Wang X."/>
            <person name="Li Y."/>
            <person name="Pan X."/>
            <person name="You X."/>
            <person name="Zhang Y."/>
            <person name="Yang J."/>
            <person name="Li J."/>
            <person name="Zhang X."/>
            <person name="Liu S."/>
            <person name="Sun C."/>
            <person name="Yang J."/>
            <person name="Shi Q."/>
        </authorList>
    </citation>
    <scope>NUCLEOTIDE SEQUENCE [LARGE SCALE GENOMIC DNA]</scope>
    <source>
        <strain evidence="12">JWS20170419001</strain>
        <tissue evidence="12">Muscle</tissue>
    </source>
</reference>
<organism evidence="12 13">
    <name type="scientific">Bagarius yarrelli</name>
    <name type="common">Goonch</name>
    <name type="synonym">Bagrus yarrelli</name>
    <dbReference type="NCBI Taxonomy" id="175774"/>
    <lineage>
        <taxon>Eukaryota</taxon>
        <taxon>Metazoa</taxon>
        <taxon>Chordata</taxon>
        <taxon>Craniata</taxon>
        <taxon>Vertebrata</taxon>
        <taxon>Euteleostomi</taxon>
        <taxon>Actinopterygii</taxon>
        <taxon>Neopterygii</taxon>
        <taxon>Teleostei</taxon>
        <taxon>Ostariophysi</taxon>
        <taxon>Siluriformes</taxon>
        <taxon>Sisoridae</taxon>
        <taxon>Sisorinae</taxon>
        <taxon>Bagarius</taxon>
    </lineage>
</organism>
<dbReference type="InterPro" id="IPR036638">
    <property type="entry name" value="HLH_DNA-bd_sf"/>
</dbReference>
<evidence type="ECO:0000256" key="10">
    <source>
        <dbReference type="SAM" id="MobiDB-lite"/>
    </source>
</evidence>